<dbReference type="GO" id="GO:0016137">
    <property type="term" value="P:glycoside metabolic process"/>
    <property type="evidence" value="ECO:0007669"/>
    <property type="project" value="UniProtKB-ARBA"/>
</dbReference>
<dbReference type="InterPro" id="IPR003737">
    <property type="entry name" value="GlcNAc_PI_deacetylase-related"/>
</dbReference>
<proteinExistence type="predicted"/>
<keyword evidence="1" id="KW-0862">Zinc</keyword>
<keyword evidence="3" id="KW-1185">Reference proteome</keyword>
<dbReference type="OrthoDB" id="3514174at2"/>
<sequence length="241" mass="26861">MPQERQVSPPERVLVVTAHPDDSEFCTAGTVLQWTAQGTEVTYCVLTDGDNGGYDEALPRQSIAPLRRAEQRAAAAATGVKDVRFLAYPDGRLEPTMELRRDLTRVIREVRPEVVVLPSPEINWDRIADVHPDHRAAGEAALRAVYPDARNPFAHPELLRDEGLAAWEVPEIWLIMGPSPNHFVDVTDVFDQKFAALKLHTSQTANLADLEALLRRWQTEHALAGRLAPGRLAEAFQVVRL</sequence>
<dbReference type="EMBL" id="VIGB01000003">
    <property type="protein sequence ID" value="TQF01845.1"/>
    <property type="molecule type" value="Genomic_DNA"/>
</dbReference>
<dbReference type="Gene3D" id="3.40.50.10320">
    <property type="entry name" value="LmbE-like"/>
    <property type="match status" value="1"/>
</dbReference>
<dbReference type="Proteomes" id="UP000319103">
    <property type="component" value="Unassembled WGS sequence"/>
</dbReference>
<evidence type="ECO:0000313" key="3">
    <source>
        <dbReference type="Proteomes" id="UP000319103"/>
    </source>
</evidence>
<comment type="caution">
    <text evidence="2">The sequence shown here is derived from an EMBL/GenBank/DDBJ whole genome shotgun (WGS) entry which is preliminary data.</text>
</comment>
<organism evidence="2 3">
    <name type="scientific">Kitasatospora acidiphila</name>
    <dbReference type="NCBI Taxonomy" id="2567942"/>
    <lineage>
        <taxon>Bacteria</taxon>
        <taxon>Bacillati</taxon>
        <taxon>Actinomycetota</taxon>
        <taxon>Actinomycetes</taxon>
        <taxon>Kitasatosporales</taxon>
        <taxon>Streptomycetaceae</taxon>
        <taxon>Kitasatospora</taxon>
    </lineage>
</organism>
<dbReference type="Pfam" id="PF02585">
    <property type="entry name" value="PIG-L"/>
    <property type="match status" value="1"/>
</dbReference>
<gene>
    <name evidence="2" type="ORF">E6W39_05690</name>
</gene>
<dbReference type="RefSeq" id="WP_141632568.1">
    <property type="nucleotide sequence ID" value="NZ_VIGB01000003.1"/>
</dbReference>
<dbReference type="AlphaFoldDB" id="A0A540VYL1"/>
<dbReference type="SUPFAM" id="SSF102588">
    <property type="entry name" value="LmbE-like"/>
    <property type="match status" value="1"/>
</dbReference>
<reference evidence="2 3" key="1">
    <citation type="submission" date="2019-06" db="EMBL/GenBank/DDBJ databases">
        <title>Description of Kitasatospora acidophila sp. nov. isolated from pine grove soil, and reclassification of Streptomyces novaecaesareae to Kitasatospora novaeceasareae comb. nov.</title>
        <authorList>
            <person name="Kim M.J."/>
        </authorList>
    </citation>
    <scope>NUCLEOTIDE SEQUENCE [LARGE SCALE GENOMIC DNA]</scope>
    <source>
        <strain evidence="2 3">MMS16-CNU292</strain>
    </source>
</reference>
<evidence type="ECO:0000313" key="2">
    <source>
        <dbReference type="EMBL" id="TQF01845.1"/>
    </source>
</evidence>
<dbReference type="InterPro" id="IPR024078">
    <property type="entry name" value="LmbE-like_dom_sf"/>
</dbReference>
<accession>A0A540VYL1</accession>
<dbReference type="PANTHER" id="PTHR12993">
    <property type="entry name" value="N-ACETYLGLUCOSAMINYL-PHOSPHATIDYLINOSITOL DE-N-ACETYLASE-RELATED"/>
    <property type="match status" value="1"/>
</dbReference>
<protein>
    <submittedName>
        <fullName evidence="2">PIG-L family deacetylase</fullName>
    </submittedName>
</protein>
<dbReference type="PANTHER" id="PTHR12993:SF28">
    <property type="entry name" value="LMBE FAMILY PROTEIN"/>
    <property type="match status" value="1"/>
</dbReference>
<dbReference type="GO" id="GO:0016811">
    <property type="term" value="F:hydrolase activity, acting on carbon-nitrogen (but not peptide) bonds, in linear amides"/>
    <property type="evidence" value="ECO:0007669"/>
    <property type="project" value="TreeGrafter"/>
</dbReference>
<name>A0A540VYL1_9ACTN</name>
<evidence type="ECO:0000256" key="1">
    <source>
        <dbReference type="ARBA" id="ARBA00022833"/>
    </source>
</evidence>